<dbReference type="Proteomes" id="UP000001106">
    <property type="component" value="Chromosome"/>
</dbReference>
<dbReference type="Pfam" id="PF13291">
    <property type="entry name" value="ACT_4"/>
    <property type="match status" value="1"/>
</dbReference>
<dbReference type="STRING" id="419665.Maeo_0903"/>
<accession>A6UVG2</accession>
<reference evidence="2" key="1">
    <citation type="submission" date="2007-06" db="EMBL/GenBank/DDBJ databases">
        <title>Complete sequence of Methanococcus aeolicus Nankai-3.</title>
        <authorList>
            <consortium name="US DOE Joint Genome Institute"/>
            <person name="Copeland A."/>
            <person name="Lucas S."/>
            <person name="Lapidus A."/>
            <person name="Barry K."/>
            <person name="Glavina del Rio T."/>
            <person name="Dalin E."/>
            <person name="Tice H."/>
            <person name="Pitluck S."/>
            <person name="Chain P."/>
            <person name="Malfatti S."/>
            <person name="Shin M."/>
            <person name="Vergez L."/>
            <person name="Schmutz J."/>
            <person name="Larimer F."/>
            <person name="Land M."/>
            <person name="Hauser L."/>
            <person name="Kyrpides N."/>
            <person name="Lykidis A."/>
            <person name="Sieprawska-Lupa M."/>
            <person name="Whitman W.B."/>
            <person name="Richardson P."/>
        </authorList>
    </citation>
    <scope>NUCLEOTIDE SEQUENCE [LARGE SCALE GENOMIC DNA]</scope>
    <source>
        <strain evidence="2">Nankai-3</strain>
    </source>
</reference>
<proteinExistence type="predicted"/>
<dbReference type="RefSeq" id="WP_011973616.1">
    <property type="nucleotide sequence ID" value="NC_009635.1"/>
</dbReference>
<dbReference type="HOGENOM" id="CLU_1792142_0_0_2"/>
<dbReference type="InterPro" id="IPR036388">
    <property type="entry name" value="WH-like_DNA-bd_sf"/>
</dbReference>
<evidence type="ECO:0000313" key="2">
    <source>
        <dbReference type="EMBL" id="ABR56484.1"/>
    </source>
</evidence>
<dbReference type="Gene3D" id="1.10.10.10">
    <property type="entry name" value="Winged helix-like DNA-binding domain superfamily/Winged helix DNA-binding domain"/>
    <property type="match status" value="1"/>
</dbReference>
<sequence>MELQGTTKNIMEQLLKYNTTKDIAQQLNLHPKNVDRYIRVLRDLGLLTTKKGRSGGAYLTKEGIYLVEKNKISLITTKVQIIAKDRIGLLADISLNISNLGGNILSTTLEKEGDNIVIIWLTVENIAINEIIELKNILKEDIKKLVVV</sequence>
<dbReference type="PROSITE" id="PS51671">
    <property type="entry name" value="ACT"/>
    <property type="match status" value="1"/>
</dbReference>
<dbReference type="OrthoDB" id="64432at2157"/>
<evidence type="ECO:0000259" key="1">
    <source>
        <dbReference type="PROSITE" id="PS51671"/>
    </source>
</evidence>
<dbReference type="SUPFAM" id="SSF55021">
    <property type="entry name" value="ACT-like"/>
    <property type="match status" value="1"/>
</dbReference>
<dbReference type="InterPro" id="IPR036390">
    <property type="entry name" value="WH_DNA-bd_sf"/>
</dbReference>
<organism evidence="2 3">
    <name type="scientific">Methanococcus aeolicus (strain ATCC BAA-1280 / DSM 17508 / OCM 812 / Nankai-3)</name>
    <dbReference type="NCBI Taxonomy" id="419665"/>
    <lineage>
        <taxon>Archaea</taxon>
        <taxon>Methanobacteriati</taxon>
        <taxon>Methanobacteriota</taxon>
        <taxon>Methanomada group</taxon>
        <taxon>Methanococci</taxon>
        <taxon>Methanococcales</taxon>
        <taxon>Methanococcaceae</taxon>
        <taxon>Methanococcus</taxon>
    </lineage>
</organism>
<dbReference type="GeneID" id="5326251"/>
<protein>
    <recommendedName>
        <fullName evidence="1">ACT domain-containing protein</fullName>
    </recommendedName>
</protein>
<gene>
    <name evidence="2" type="ordered locus">Maeo_0903</name>
</gene>
<name>A6UVG2_META3</name>
<dbReference type="AlphaFoldDB" id="A6UVG2"/>
<evidence type="ECO:0000313" key="3">
    <source>
        <dbReference type="Proteomes" id="UP000001106"/>
    </source>
</evidence>
<feature type="domain" description="ACT" evidence="1">
    <location>
        <begin position="78"/>
        <end position="148"/>
    </location>
</feature>
<keyword evidence="3" id="KW-1185">Reference proteome</keyword>
<dbReference type="eggNOG" id="arCOG00814">
    <property type="taxonomic scope" value="Archaea"/>
</dbReference>
<dbReference type="EMBL" id="CP000743">
    <property type="protein sequence ID" value="ABR56484.1"/>
    <property type="molecule type" value="Genomic_DNA"/>
</dbReference>
<dbReference type="SUPFAM" id="SSF46785">
    <property type="entry name" value="Winged helix' DNA-binding domain"/>
    <property type="match status" value="1"/>
</dbReference>
<dbReference type="InterPro" id="IPR002912">
    <property type="entry name" value="ACT_dom"/>
</dbReference>
<dbReference type="Gene3D" id="3.30.70.260">
    <property type="match status" value="1"/>
</dbReference>
<dbReference type="InterPro" id="IPR045865">
    <property type="entry name" value="ACT-like_dom_sf"/>
</dbReference>
<dbReference type="KEGG" id="mae:Maeo_0903"/>